<keyword evidence="2" id="KW-1133">Transmembrane helix</keyword>
<reference evidence="3 4" key="1">
    <citation type="submission" date="2024-03" db="EMBL/GenBank/DDBJ databases">
        <title>Human intestinal bacterial collection.</title>
        <authorList>
            <person name="Pauvert C."/>
            <person name="Hitch T.C.A."/>
            <person name="Clavel T."/>
        </authorList>
    </citation>
    <scope>NUCLEOTIDE SEQUENCE [LARGE SCALE GENOMIC DNA]</scope>
    <source>
        <strain evidence="3 4">CLA-JM-H38</strain>
    </source>
</reference>
<organism evidence="3 4">
    <name type="scientific">Ruminococcoides intestinale</name>
    <dbReference type="NCBI Taxonomy" id="3133162"/>
    <lineage>
        <taxon>Bacteria</taxon>
        <taxon>Bacillati</taxon>
        <taxon>Bacillota</taxon>
        <taxon>Clostridia</taxon>
        <taxon>Eubacteriales</taxon>
        <taxon>Oscillospiraceae</taxon>
        <taxon>Ruminococcoides</taxon>
    </lineage>
</organism>
<evidence type="ECO:0000313" key="4">
    <source>
        <dbReference type="Proteomes" id="UP001490816"/>
    </source>
</evidence>
<evidence type="ECO:0000256" key="1">
    <source>
        <dbReference type="SAM" id="MobiDB-lite"/>
    </source>
</evidence>
<keyword evidence="2" id="KW-0472">Membrane</keyword>
<feature type="region of interest" description="Disordered" evidence="1">
    <location>
        <begin position="103"/>
        <end position="131"/>
    </location>
</feature>
<feature type="transmembrane region" description="Helical" evidence="2">
    <location>
        <begin position="44"/>
        <end position="66"/>
    </location>
</feature>
<comment type="caution">
    <text evidence="3">The sequence shown here is derived from an EMBL/GenBank/DDBJ whole genome shotgun (WGS) entry which is preliminary data.</text>
</comment>
<name>A0ABV1F6U4_9FIRM</name>
<evidence type="ECO:0000256" key="2">
    <source>
        <dbReference type="SAM" id="Phobius"/>
    </source>
</evidence>
<evidence type="ECO:0000313" key="3">
    <source>
        <dbReference type="EMBL" id="MEQ2469098.1"/>
    </source>
</evidence>
<proteinExistence type="predicted"/>
<keyword evidence="4" id="KW-1185">Reference proteome</keyword>
<gene>
    <name evidence="3" type="ORF">WMO39_01945</name>
</gene>
<accession>A0ABV1F6U4</accession>
<dbReference type="EMBL" id="JBBMEZ010000003">
    <property type="protein sequence ID" value="MEQ2469098.1"/>
    <property type="molecule type" value="Genomic_DNA"/>
</dbReference>
<dbReference type="Proteomes" id="UP001490816">
    <property type="component" value="Unassembled WGS sequence"/>
</dbReference>
<dbReference type="RefSeq" id="WP_101105802.1">
    <property type="nucleotide sequence ID" value="NZ_JBBMEZ010000003.1"/>
</dbReference>
<protein>
    <recommendedName>
        <fullName evidence="5">Cxxc_20_cxxc protein</fullName>
    </recommendedName>
</protein>
<sequence>MFRLPVCPHCHAIYRYGDVRKSLNTKIHTCYHCKKQFKTSFSGLWILFLIAVVIGIFVNIFEMTAFSGTNVIALMITNIVLILFFLLFVPFFTKFRKFGADAQKSENIQISKKQQKKQTNKNAVRSSNKRR</sequence>
<feature type="transmembrane region" description="Helical" evidence="2">
    <location>
        <begin position="72"/>
        <end position="92"/>
    </location>
</feature>
<evidence type="ECO:0008006" key="5">
    <source>
        <dbReference type="Google" id="ProtNLM"/>
    </source>
</evidence>
<keyword evidence="2" id="KW-0812">Transmembrane</keyword>